<dbReference type="AlphaFoldDB" id="A0AAV9Q426"/>
<sequence length="913" mass="105609">MPPVSDSDDPDPKAATATTDQNPQGNQEIHRLRQQDAIPIERRGLRHRFMPTAERQQRLNDDSQVYLKVARLYLLHRTINRRPGGRPGMRYVERHMSADGTIFPPRPEFFFRVGRPDPYSNTDTPEEQARKAAAFKAKWKKSSRSTSSPVEIWKTTMENQMQRKITPRFPVARATRVRRARQVSNGPMVRRGTPSRAVSRAFPVKTSPEKSKYAMPVNPFTREPVNSAVPVKASPEKPVNNALPYMGTAQPPPNNTLPYIAYMQTHQLPMPPQEPRDRSSRMVLPGDEPIVEPLQVDEPPRYTARRTLDGHVNRAIPVRASPEGPVNNTLPPEGGLQTRVPPLRRRPGNRQMRVPPLEPEPLSESPQMRVPSEERLHGNQQLPVPPEEPHGNHQPRVPLEERLYEDPQMRVRSEERLYGDPQLRVRSEERLNGYHRMREPLEERQNGNSQTRLPLEERLYQNRRLRELEDEERLHRDQQLRELEDEARLHSNPRMGVPPERTVTGAPQERVNNPRPWANMGTRMPAERGVAETLQDTGNGVERGVEYEWYQRPQMMEAGPRGVSGLPLPADWDFPESSEALRRIDHYMDVHMFVTSPEYWDYVRSQVIRPSGERLDGSLDAFLPPELRVPEPPRHMSRPPQYEQYGGPPRTLYPELRLDETFEQYMDREILERHRNRETLEQSMDRYGLYGQYGSGVQTTMTPEFRLDEIFEQNLDRYRQYRQYGSGVQTTVPPVSRVHEPRPTAPFVSPERPVNPTRQQPVNSFREYDRYGTLQMSASPERPVNSIRQQPANRVEQHDRYGTPQTSASPERPVNSIRQQPANRAEQHDRYGTPQTSASPERPVNPAHQQPFRQYDRYGTPQTSASPERPINPTRQQPVNRVGQYDRYGTPQTSASPERPVNSIRLQPECRPQ</sequence>
<feature type="compositionally biased region" description="Polar residues" evidence="1">
    <location>
        <begin position="16"/>
        <end position="27"/>
    </location>
</feature>
<dbReference type="Proteomes" id="UP001345827">
    <property type="component" value="Unassembled WGS sequence"/>
</dbReference>
<feature type="region of interest" description="Disordered" evidence="1">
    <location>
        <begin position="623"/>
        <end position="648"/>
    </location>
</feature>
<feature type="region of interest" description="Disordered" evidence="1">
    <location>
        <begin position="491"/>
        <end position="522"/>
    </location>
</feature>
<protein>
    <submittedName>
        <fullName evidence="2">Uncharacterized protein</fullName>
    </submittedName>
</protein>
<feature type="region of interest" description="Disordered" evidence="1">
    <location>
        <begin position="1"/>
        <end position="34"/>
    </location>
</feature>
<dbReference type="EMBL" id="JAXLQG010000011">
    <property type="protein sequence ID" value="KAK5534667.1"/>
    <property type="molecule type" value="Genomic_DNA"/>
</dbReference>
<reference evidence="2 3" key="1">
    <citation type="submission" date="2023-06" db="EMBL/GenBank/DDBJ databases">
        <title>Black Yeasts Isolated from many extreme environments.</title>
        <authorList>
            <person name="Coleine C."/>
            <person name="Stajich J.E."/>
            <person name="Selbmann L."/>
        </authorList>
    </citation>
    <scope>NUCLEOTIDE SEQUENCE [LARGE SCALE GENOMIC DNA]</scope>
    <source>
        <strain evidence="2 3">CCFEE 5887</strain>
    </source>
</reference>
<feature type="region of interest" description="Disordered" evidence="1">
    <location>
        <begin position="186"/>
        <end position="219"/>
    </location>
</feature>
<feature type="region of interest" description="Disordered" evidence="1">
    <location>
        <begin position="317"/>
        <end position="406"/>
    </location>
</feature>
<evidence type="ECO:0000256" key="1">
    <source>
        <dbReference type="SAM" id="MobiDB-lite"/>
    </source>
</evidence>
<comment type="caution">
    <text evidence="2">The sequence shown here is derived from an EMBL/GenBank/DDBJ whole genome shotgun (WGS) entry which is preliminary data.</text>
</comment>
<name>A0AAV9Q426_9PEZI</name>
<keyword evidence="3" id="KW-1185">Reference proteome</keyword>
<gene>
    <name evidence="2" type="ORF">LTR25_006699</name>
</gene>
<evidence type="ECO:0000313" key="2">
    <source>
        <dbReference type="EMBL" id="KAK5534667.1"/>
    </source>
</evidence>
<proteinExistence type="predicted"/>
<organism evidence="2 3">
    <name type="scientific">Vermiconidia calcicola</name>
    <dbReference type="NCBI Taxonomy" id="1690605"/>
    <lineage>
        <taxon>Eukaryota</taxon>
        <taxon>Fungi</taxon>
        <taxon>Dikarya</taxon>
        <taxon>Ascomycota</taxon>
        <taxon>Pezizomycotina</taxon>
        <taxon>Dothideomycetes</taxon>
        <taxon>Dothideomycetidae</taxon>
        <taxon>Mycosphaerellales</taxon>
        <taxon>Extremaceae</taxon>
        <taxon>Vermiconidia</taxon>
    </lineage>
</organism>
<feature type="region of interest" description="Disordered" evidence="1">
    <location>
        <begin position="728"/>
        <end position="913"/>
    </location>
</feature>
<accession>A0AAV9Q426</accession>
<evidence type="ECO:0000313" key="3">
    <source>
        <dbReference type="Proteomes" id="UP001345827"/>
    </source>
</evidence>